<proteinExistence type="predicted"/>
<name>Q5Z7R4_ORYSJ</name>
<accession>Q5Z7R4</accession>
<sequence>MDTASTEKMNRSNQGPRWQRVAVAEVAIAVAISATGGGDRHERGVKTVRKFPRFRLWFPVYTDRFSQY</sequence>
<organism evidence="1 2">
    <name type="scientific">Oryza sativa subsp. japonica</name>
    <name type="common">Rice</name>
    <dbReference type="NCBI Taxonomy" id="39947"/>
    <lineage>
        <taxon>Eukaryota</taxon>
        <taxon>Viridiplantae</taxon>
        <taxon>Streptophyta</taxon>
        <taxon>Embryophyta</taxon>
        <taxon>Tracheophyta</taxon>
        <taxon>Spermatophyta</taxon>
        <taxon>Magnoliopsida</taxon>
        <taxon>Liliopsida</taxon>
        <taxon>Poales</taxon>
        <taxon>Poaceae</taxon>
        <taxon>BOP clade</taxon>
        <taxon>Oryzoideae</taxon>
        <taxon>Oryzeae</taxon>
        <taxon>Oryzinae</taxon>
        <taxon>Oryza</taxon>
        <taxon>Oryza sativa</taxon>
    </lineage>
</organism>
<reference evidence="2" key="2">
    <citation type="journal article" date="2008" name="Nucleic Acids Res.">
        <title>The rice annotation project database (RAP-DB): 2008 update.</title>
        <authorList>
            <consortium name="The rice annotation project (RAP)"/>
        </authorList>
    </citation>
    <scope>GENOME REANNOTATION</scope>
    <source>
        <strain evidence="2">cv. Nipponbare</strain>
    </source>
</reference>
<dbReference type="AlphaFoldDB" id="Q5Z7R4"/>
<protein>
    <submittedName>
        <fullName evidence="1">Uncharacterized protein</fullName>
    </submittedName>
</protein>
<reference evidence="2" key="1">
    <citation type="journal article" date="2005" name="Nature">
        <title>The map-based sequence of the rice genome.</title>
        <authorList>
            <consortium name="International rice genome sequencing project (IRGSP)"/>
            <person name="Matsumoto T."/>
            <person name="Wu J."/>
            <person name="Kanamori H."/>
            <person name="Katayose Y."/>
            <person name="Fujisawa M."/>
            <person name="Namiki N."/>
            <person name="Mizuno H."/>
            <person name="Yamamoto K."/>
            <person name="Antonio B.A."/>
            <person name="Baba T."/>
            <person name="Sakata K."/>
            <person name="Nagamura Y."/>
            <person name="Aoki H."/>
            <person name="Arikawa K."/>
            <person name="Arita K."/>
            <person name="Bito T."/>
            <person name="Chiden Y."/>
            <person name="Fujitsuka N."/>
            <person name="Fukunaka R."/>
            <person name="Hamada M."/>
            <person name="Harada C."/>
            <person name="Hayashi A."/>
            <person name="Hijishita S."/>
            <person name="Honda M."/>
            <person name="Hosokawa S."/>
            <person name="Ichikawa Y."/>
            <person name="Idonuma A."/>
            <person name="Iijima M."/>
            <person name="Ikeda M."/>
            <person name="Ikeno M."/>
            <person name="Ito K."/>
            <person name="Ito S."/>
            <person name="Ito T."/>
            <person name="Ito Y."/>
            <person name="Ito Y."/>
            <person name="Iwabuchi A."/>
            <person name="Kamiya K."/>
            <person name="Karasawa W."/>
            <person name="Kurita K."/>
            <person name="Katagiri S."/>
            <person name="Kikuta A."/>
            <person name="Kobayashi H."/>
            <person name="Kobayashi N."/>
            <person name="Machita K."/>
            <person name="Maehara T."/>
            <person name="Masukawa M."/>
            <person name="Mizubayashi T."/>
            <person name="Mukai Y."/>
            <person name="Nagasaki H."/>
            <person name="Nagata Y."/>
            <person name="Naito S."/>
            <person name="Nakashima M."/>
            <person name="Nakama Y."/>
            <person name="Nakamichi Y."/>
            <person name="Nakamura M."/>
            <person name="Meguro A."/>
            <person name="Negishi M."/>
            <person name="Ohta I."/>
            <person name="Ohta T."/>
            <person name="Okamoto M."/>
            <person name="Ono N."/>
            <person name="Saji S."/>
            <person name="Sakaguchi M."/>
            <person name="Sakai K."/>
            <person name="Shibata M."/>
            <person name="Shimokawa T."/>
            <person name="Song J."/>
            <person name="Takazaki Y."/>
            <person name="Terasawa K."/>
            <person name="Tsugane M."/>
            <person name="Tsuji K."/>
            <person name="Ueda S."/>
            <person name="Waki K."/>
            <person name="Yamagata H."/>
            <person name="Yamamoto M."/>
            <person name="Yamamoto S."/>
            <person name="Yamane H."/>
            <person name="Yoshiki S."/>
            <person name="Yoshihara R."/>
            <person name="Yukawa K."/>
            <person name="Zhong H."/>
            <person name="Yano M."/>
            <person name="Yuan Q."/>
            <person name="Ouyang S."/>
            <person name="Liu J."/>
            <person name="Jones K.M."/>
            <person name="Gansberger K."/>
            <person name="Moffat K."/>
            <person name="Hill J."/>
            <person name="Bera J."/>
            <person name="Fadrosh D."/>
            <person name="Jin S."/>
            <person name="Johri S."/>
            <person name="Kim M."/>
            <person name="Overton L."/>
            <person name="Reardon M."/>
            <person name="Tsitrin T."/>
            <person name="Vuong H."/>
            <person name="Weaver B."/>
            <person name="Ciecko A."/>
            <person name="Tallon L."/>
            <person name="Jackson J."/>
            <person name="Pai G."/>
            <person name="Aken S.V."/>
            <person name="Utterback T."/>
            <person name="Reidmuller S."/>
            <person name="Feldblyum T."/>
            <person name="Hsiao J."/>
            <person name="Zismann V."/>
            <person name="Iobst S."/>
            <person name="de Vazeille A.R."/>
            <person name="Buell C.R."/>
            <person name="Ying K."/>
            <person name="Li Y."/>
            <person name="Lu T."/>
            <person name="Huang Y."/>
            <person name="Zhao Q."/>
            <person name="Feng Q."/>
            <person name="Zhang L."/>
            <person name="Zhu J."/>
            <person name="Weng Q."/>
            <person name="Mu J."/>
            <person name="Lu Y."/>
            <person name="Fan D."/>
            <person name="Liu Y."/>
            <person name="Guan J."/>
            <person name="Zhang Y."/>
            <person name="Yu S."/>
            <person name="Liu X."/>
            <person name="Zhang Y."/>
            <person name="Hong G."/>
            <person name="Han B."/>
            <person name="Choisne N."/>
            <person name="Demange N."/>
            <person name="Orjeda G."/>
            <person name="Samain S."/>
            <person name="Cattolico L."/>
            <person name="Pelletier E."/>
            <person name="Couloux A."/>
            <person name="Segurens B."/>
            <person name="Wincker P."/>
            <person name="D'Hont A."/>
            <person name="Scarpelli C."/>
            <person name="Weissenbach J."/>
            <person name="Salanoubat M."/>
            <person name="Quetier F."/>
            <person name="Yu Y."/>
            <person name="Kim H.R."/>
            <person name="Rambo T."/>
            <person name="Currie J."/>
            <person name="Collura K."/>
            <person name="Luo M."/>
            <person name="Yang T."/>
            <person name="Ammiraju J.S.S."/>
            <person name="Engler F."/>
            <person name="Soderlund C."/>
            <person name="Wing R.A."/>
            <person name="Palmer L.E."/>
            <person name="de la Bastide M."/>
            <person name="Spiegel L."/>
            <person name="Nascimento L."/>
            <person name="Zutavern T."/>
            <person name="O'Shaughnessy A."/>
            <person name="Dike S."/>
            <person name="Dedhia N."/>
            <person name="Preston R."/>
            <person name="Balija V."/>
            <person name="McCombie W.R."/>
            <person name="Chow T."/>
            <person name="Chen H."/>
            <person name="Chung M."/>
            <person name="Chen C."/>
            <person name="Shaw J."/>
            <person name="Wu H."/>
            <person name="Hsiao K."/>
            <person name="Chao Y."/>
            <person name="Chu M."/>
            <person name="Cheng C."/>
            <person name="Hour A."/>
            <person name="Lee P."/>
            <person name="Lin S."/>
            <person name="Lin Y."/>
            <person name="Liou J."/>
            <person name="Liu S."/>
            <person name="Hsing Y."/>
            <person name="Raghuvanshi S."/>
            <person name="Mohanty A."/>
            <person name="Bharti A.K."/>
            <person name="Gaur A."/>
            <person name="Gupta V."/>
            <person name="Kumar D."/>
            <person name="Ravi V."/>
            <person name="Vij S."/>
            <person name="Kapur A."/>
            <person name="Khurana P."/>
            <person name="Khurana P."/>
            <person name="Khurana J.P."/>
            <person name="Tyagi A.K."/>
            <person name="Gaikwad K."/>
            <person name="Singh A."/>
            <person name="Dalal V."/>
            <person name="Srivastava S."/>
            <person name="Dixit A."/>
            <person name="Pal A.K."/>
            <person name="Ghazi I.A."/>
            <person name="Yadav M."/>
            <person name="Pandit A."/>
            <person name="Bhargava A."/>
            <person name="Sureshbabu K."/>
            <person name="Batra K."/>
            <person name="Sharma T.R."/>
            <person name="Mohapatra T."/>
            <person name="Singh N.K."/>
            <person name="Messing J."/>
            <person name="Nelson A.B."/>
            <person name="Fuks G."/>
            <person name="Kavchok S."/>
            <person name="Keizer G."/>
            <person name="Linton E."/>
            <person name="Llaca V."/>
            <person name="Song R."/>
            <person name="Tanyolac B."/>
            <person name="Young S."/>
            <person name="Ho-Il K."/>
            <person name="Hahn J.H."/>
            <person name="Sangsakoo G."/>
            <person name="Vanavichit A."/>
            <person name="de Mattos Luiz.A.T."/>
            <person name="Zimmer P.D."/>
            <person name="Malone G."/>
            <person name="Dellagostin O."/>
            <person name="de Oliveira A.C."/>
            <person name="Bevan M."/>
            <person name="Bancroft I."/>
            <person name="Minx P."/>
            <person name="Cordum H."/>
            <person name="Wilson R."/>
            <person name="Cheng Z."/>
            <person name="Jin W."/>
            <person name="Jiang J."/>
            <person name="Leong S.A."/>
            <person name="Iwama H."/>
            <person name="Gojobori T."/>
            <person name="Itoh T."/>
            <person name="Niimura Y."/>
            <person name="Fujii Y."/>
            <person name="Habara T."/>
            <person name="Sakai H."/>
            <person name="Sato Y."/>
            <person name="Wilson G."/>
            <person name="Kumar K."/>
            <person name="McCouch S."/>
            <person name="Juretic N."/>
            <person name="Hoen D."/>
            <person name="Wright S."/>
            <person name="Bruskiewich R."/>
            <person name="Bureau T."/>
            <person name="Miyao A."/>
            <person name="Hirochika H."/>
            <person name="Nishikawa T."/>
            <person name="Kadowaki K."/>
            <person name="Sugiura M."/>
            <person name="Burr B."/>
            <person name="Sasaki T."/>
        </authorList>
    </citation>
    <scope>NUCLEOTIDE SEQUENCE [LARGE SCALE GENOMIC DNA]</scope>
    <source>
        <strain evidence="2">cv. Nipponbare</strain>
    </source>
</reference>
<gene>
    <name evidence="1" type="primary">OSJNBa0021N09.27</name>
</gene>
<evidence type="ECO:0000313" key="1">
    <source>
        <dbReference type="EMBL" id="BAD61792.1"/>
    </source>
</evidence>
<dbReference type="Proteomes" id="UP000000763">
    <property type="component" value="Chromosome 6"/>
</dbReference>
<evidence type="ECO:0000313" key="2">
    <source>
        <dbReference type="Proteomes" id="UP000000763"/>
    </source>
</evidence>
<dbReference type="EMBL" id="AP004679">
    <property type="protein sequence ID" value="BAD61792.1"/>
    <property type="molecule type" value="Genomic_DNA"/>
</dbReference>